<organism evidence="1 2">
    <name type="scientific">Spirosoma profusum</name>
    <dbReference type="NCBI Taxonomy" id="2771354"/>
    <lineage>
        <taxon>Bacteria</taxon>
        <taxon>Pseudomonadati</taxon>
        <taxon>Bacteroidota</taxon>
        <taxon>Cytophagia</taxon>
        <taxon>Cytophagales</taxon>
        <taxon>Cytophagaceae</taxon>
        <taxon>Spirosoma</taxon>
    </lineage>
</organism>
<evidence type="ECO:0000313" key="2">
    <source>
        <dbReference type="Proteomes" id="UP000598820"/>
    </source>
</evidence>
<protein>
    <submittedName>
        <fullName evidence="1">Uncharacterized protein</fullName>
    </submittedName>
</protein>
<reference evidence="1" key="1">
    <citation type="submission" date="2020-09" db="EMBL/GenBank/DDBJ databases">
        <authorList>
            <person name="Kim M.K."/>
        </authorList>
    </citation>
    <scope>NUCLEOTIDE SEQUENCE</scope>
    <source>
        <strain evidence="1">BT702</strain>
    </source>
</reference>
<evidence type="ECO:0000313" key="1">
    <source>
        <dbReference type="EMBL" id="MBD2704999.1"/>
    </source>
</evidence>
<gene>
    <name evidence="1" type="ORF">IC229_30500</name>
</gene>
<dbReference type="EMBL" id="JACWZY010000041">
    <property type="protein sequence ID" value="MBD2704999.1"/>
    <property type="molecule type" value="Genomic_DNA"/>
</dbReference>
<sequence>MVQSLNASLSTGKVFTLYTRGGSSNLLDYSKQMLNLTNTGKYEFIGPTGIDKKSKGKWSLAINNTQLILTDSSNPLASMTFTLDSFSAAGLYVTHHAKETLILQSAGIDSQGANQVDYAFNYVPAK</sequence>
<dbReference type="AlphaFoldDB" id="A0A927AV67"/>
<comment type="caution">
    <text evidence="1">The sequence shown here is derived from an EMBL/GenBank/DDBJ whole genome shotgun (WGS) entry which is preliminary data.</text>
</comment>
<dbReference type="Proteomes" id="UP000598820">
    <property type="component" value="Unassembled WGS sequence"/>
</dbReference>
<name>A0A927AV67_9BACT</name>
<accession>A0A927AV67</accession>
<proteinExistence type="predicted"/>
<keyword evidence="2" id="KW-1185">Reference proteome</keyword>